<dbReference type="PRINTS" id="PR01438">
    <property type="entry name" value="UNVRSLSTRESS"/>
</dbReference>
<dbReference type="CDD" id="cd00293">
    <property type="entry name" value="USP-like"/>
    <property type="match status" value="2"/>
</dbReference>
<proteinExistence type="inferred from homology"/>
<dbReference type="InterPro" id="IPR014729">
    <property type="entry name" value="Rossmann-like_a/b/a_fold"/>
</dbReference>
<organism evidence="3">
    <name type="scientific">uncultured spirochete</name>
    <dbReference type="NCBI Taxonomy" id="156406"/>
    <lineage>
        <taxon>Bacteria</taxon>
        <taxon>Pseudomonadati</taxon>
        <taxon>Spirochaetota</taxon>
        <taxon>Spirochaetia</taxon>
        <taxon>Spirochaetales</taxon>
        <taxon>environmental samples</taxon>
    </lineage>
</organism>
<accession>A0A3P3XR31</accession>
<dbReference type="Gene3D" id="3.40.50.620">
    <property type="entry name" value="HUPs"/>
    <property type="match status" value="2"/>
</dbReference>
<dbReference type="PANTHER" id="PTHR46268">
    <property type="entry name" value="STRESS RESPONSE PROTEIN NHAX"/>
    <property type="match status" value="1"/>
</dbReference>
<dbReference type="InterPro" id="IPR006016">
    <property type="entry name" value="UspA"/>
</dbReference>
<dbReference type="InterPro" id="IPR006015">
    <property type="entry name" value="Universal_stress_UspA"/>
</dbReference>
<evidence type="ECO:0000259" key="2">
    <source>
        <dbReference type="Pfam" id="PF00582"/>
    </source>
</evidence>
<sequence>MYKKIMVPLDGSSAAETALPWTIYLANAFQAGIVLFHAIEKNPPEQIHGDAHLANMEEASAYLESIKNSLHNVFHFKGDISTHVHLEETTDVAASIAMHMKELRPDLVVMCSHGRSNFTQAFIGSLATKVIGLGEVPVFLVKSHESEKSTGTDAVGPSISNVVVALDNASIHDKAIRYAEEFVQETGARLVLFSAVPRFGSLKGKDGGWGLMAPATSSALLDIEEEKMRQHLDEHQKSLAARGVSSSNAVVRGDPARKIAQETKKLEPCLIVLGTHGRSGMGAFWKGSVAAKVVSLTDSPILLVPLHE</sequence>
<dbReference type="AlphaFoldDB" id="A0A3P3XR31"/>
<feature type="domain" description="UspA" evidence="2">
    <location>
        <begin position="161"/>
        <end position="305"/>
    </location>
</feature>
<dbReference type="Pfam" id="PF00582">
    <property type="entry name" value="Usp"/>
    <property type="match status" value="2"/>
</dbReference>
<dbReference type="PANTHER" id="PTHR46268:SF6">
    <property type="entry name" value="UNIVERSAL STRESS PROTEIN UP12"/>
    <property type="match status" value="1"/>
</dbReference>
<gene>
    <name evidence="3" type="ORF">SPIRO4BDMA_50159</name>
</gene>
<name>A0A3P3XR31_9SPIR</name>
<dbReference type="SUPFAM" id="SSF52402">
    <property type="entry name" value="Adenine nucleotide alpha hydrolases-like"/>
    <property type="match status" value="2"/>
</dbReference>
<reference evidence="3" key="1">
    <citation type="submission" date="2017-02" db="EMBL/GenBank/DDBJ databases">
        <authorList>
            <person name="Regsiter A."/>
            <person name="William W."/>
        </authorList>
    </citation>
    <scope>NUCLEOTIDE SEQUENCE</scope>
    <source>
        <strain evidence="3">BdmA 4</strain>
    </source>
</reference>
<evidence type="ECO:0000256" key="1">
    <source>
        <dbReference type="ARBA" id="ARBA00008791"/>
    </source>
</evidence>
<comment type="similarity">
    <text evidence="1">Belongs to the universal stress protein A family.</text>
</comment>
<dbReference type="EMBL" id="FWDO01000005">
    <property type="protein sequence ID" value="SLM18644.1"/>
    <property type="molecule type" value="Genomic_DNA"/>
</dbReference>
<evidence type="ECO:0000313" key="3">
    <source>
        <dbReference type="EMBL" id="SLM18644.1"/>
    </source>
</evidence>
<feature type="domain" description="UspA" evidence="2">
    <location>
        <begin position="1"/>
        <end position="142"/>
    </location>
</feature>
<protein>
    <submittedName>
        <fullName evidence="3">Putative UspA domain-containing protein</fullName>
    </submittedName>
</protein>